<gene>
    <name evidence="5" type="primary">CarE</name>
</gene>
<proteinExistence type="evidence at transcript level"/>
<dbReference type="InterPro" id="IPR050309">
    <property type="entry name" value="Type-B_Carboxylest/Lipase"/>
</dbReference>
<feature type="chain" id="PRO_5003196558" evidence="3">
    <location>
        <begin position="26"/>
        <end position="708"/>
    </location>
</feature>
<keyword evidence="3" id="KW-0732">Signal</keyword>
<dbReference type="SUPFAM" id="SSF53474">
    <property type="entry name" value="alpha/beta-Hydrolases"/>
    <property type="match status" value="1"/>
</dbReference>
<evidence type="ECO:0000256" key="1">
    <source>
        <dbReference type="ARBA" id="ARBA00023180"/>
    </source>
</evidence>
<keyword evidence="1" id="KW-0325">Glycoprotein</keyword>
<evidence type="ECO:0000259" key="4">
    <source>
        <dbReference type="Pfam" id="PF00135"/>
    </source>
</evidence>
<evidence type="ECO:0000256" key="3">
    <source>
        <dbReference type="SAM" id="SignalP"/>
    </source>
</evidence>
<protein>
    <submittedName>
        <fullName evidence="5">Carboxylesterase-6</fullName>
    </submittedName>
</protein>
<evidence type="ECO:0000256" key="2">
    <source>
        <dbReference type="SAM" id="MobiDB-lite"/>
    </source>
</evidence>
<feature type="region of interest" description="Disordered" evidence="2">
    <location>
        <begin position="688"/>
        <end position="708"/>
    </location>
</feature>
<dbReference type="PANTHER" id="PTHR11559">
    <property type="entry name" value="CARBOXYLESTERASE"/>
    <property type="match status" value="1"/>
</dbReference>
<dbReference type="ESTHER" id="9hemi-e5fqv5">
    <property type="family name" value="OtherNon-catalytic_C"/>
</dbReference>
<dbReference type="Gene3D" id="3.40.50.1820">
    <property type="entry name" value="alpha/beta hydrolase"/>
    <property type="match status" value="1"/>
</dbReference>
<feature type="domain" description="Carboxylesterase type B" evidence="4">
    <location>
        <begin position="43"/>
        <end position="618"/>
    </location>
</feature>
<reference evidence="5" key="1">
    <citation type="submission" date="2010-06" db="EMBL/GenBank/DDBJ databases">
        <authorList>
            <person name="Fang J.-C."/>
            <person name="Zhang Y.-L."/>
            <person name="Guo H.-F."/>
        </authorList>
    </citation>
    <scope>NUCLEOTIDE SEQUENCE</scope>
    <source>
        <strain evidence="5">Yunnan</strain>
    </source>
</reference>
<dbReference type="Pfam" id="PF00135">
    <property type="entry name" value="COesterase"/>
    <property type="match status" value="1"/>
</dbReference>
<feature type="signal peptide" evidence="3">
    <location>
        <begin position="1"/>
        <end position="25"/>
    </location>
</feature>
<name>E5FQV5_LAOST</name>
<sequence>MLSPHFLFVCLCFSVLLTAVSSGRAIKEERIFKDIERNVSVYVVTTHGKFVGKFYRGHNSRFYLSHADIPYAKPPIGKLRFKKPEPLDPTNETFDATKSIEYESIVTRCKQYVRWGGDDFTKDRIIGTENCLYLDIIKPVPLELEDVTYSWAGSETYVIGTAPLAPVLVFLHPGTFMYDIPMNHYRLAENMCCNYIVFVFVRFRLGPLGFSNVGYHHGRAGLTPNLGLWDQVAALKWVQQHIGAWGGDSSQVTFAGVAAGAASVNYHLIAGASKGLFSKAISIGGSALCTWAFARHSVENTRKMIRELNCHGKDQEFPYDNSSVCLKASPVNDIMLASSKLYYFQNIPVNPLGPTIDDEFIFTEPELAMRVNHTHDVPWMVSFSSDYTLYPNYDFINVIHPEGESDMFYDLAPWFLGLKGRVDEAIMDEVTSDIREYYLSNDTGFWSTKTPQEVRELKERGEPIVGHDDPQHQWSTLDKINRMVSDGMHTIGIVEAARLHAWSLQSRQRSVDGKEGSNKTVPRVYLYKSNYTLDRTSDFLVTSKQQWGLVHREEFSVLTGSGIGTETNKTSNETQVTGKWLRKSLLTAWVSFIKYGYVWDAPELANFRELVKWPHALQNSLGLEVNYQILTDAPENQFSVRSDNIGDSRFWRTVPLQIYEEFDDFDVFQDDDIYPYDTLWNISPIQKKQKDPLSPFKIPHSQSTDDDT</sequence>
<dbReference type="InterPro" id="IPR029058">
    <property type="entry name" value="AB_hydrolase_fold"/>
</dbReference>
<dbReference type="EMBL" id="HM600728">
    <property type="protein sequence ID" value="ADR73028.1"/>
    <property type="molecule type" value="mRNA"/>
</dbReference>
<dbReference type="AlphaFoldDB" id="E5FQV5"/>
<evidence type="ECO:0000313" key="5">
    <source>
        <dbReference type="EMBL" id="ADR73028.1"/>
    </source>
</evidence>
<organism evidence="5">
    <name type="scientific">Laodelphax striatellus</name>
    <name type="common">Small brown planthopper</name>
    <name type="synonym">Delphax striatella</name>
    <dbReference type="NCBI Taxonomy" id="195883"/>
    <lineage>
        <taxon>Eukaryota</taxon>
        <taxon>Metazoa</taxon>
        <taxon>Ecdysozoa</taxon>
        <taxon>Arthropoda</taxon>
        <taxon>Hexapoda</taxon>
        <taxon>Insecta</taxon>
        <taxon>Pterygota</taxon>
        <taxon>Neoptera</taxon>
        <taxon>Paraneoptera</taxon>
        <taxon>Hemiptera</taxon>
        <taxon>Auchenorrhyncha</taxon>
        <taxon>Fulgoroidea</taxon>
        <taxon>Delphacidae</taxon>
        <taxon>Criomorphinae</taxon>
        <taxon>Laodelphax</taxon>
    </lineage>
</organism>
<dbReference type="InterPro" id="IPR002018">
    <property type="entry name" value="CarbesteraseB"/>
</dbReference>
<accession>E5FQV5</accession>